<dbReference type="GeneTree" id="ENSGT00390000003856"/>
<evidence type="ECO:0000313" key="2">
    <source>
        <dbReference type="Proteomes" id="UP000016666"/>
    </source>
</evidence>
<evidence type="ECO:0000313" key="1">
    <source>
        <dbReference type="Ensembl" id="ENSAPLP00000021687.1"/>
    </source>
</evidence>
<reference evidence="1 2" key="1">
    <citation type="submission" date="2017-10" db="EMBL/GenBank/DDBJ databases">
        <title>A new Pekin duck reference genome.</title>
        <authorList>
            <person name="Hou Z.-C."/>
            <person name="Zhou Z.-K."/>
            <person name="Zhu F."/>
            <person name="Hou S.-S."/>
        </authorList>
    </citation>
    <scope>NUCLEOTIDE SEQUENCE [LARGE SCALE GENOMIC DNA]</scope>
</reference>
<name>A0A493T710_ANAPP</name>
<dbReference type="GO" id="GO:0120317">
    <property type="term" value="P:sperm mitochondrial sheath assembly"/>
    <property type="evidence" value="ECO:0007669"/>
    <property type="project" value="Ensembl"/>
</dbReference>
<dbReference type="AlphaFoldDB" id="A0A493T710"/>
<dbReference type="PANTHER" id="PTHR47144:SF1">
    <property type="entry name" value="ARMADILLO REPEAT-CONTAINING PROTEIN 12"/>
    <property type="match status" value="1"/>
</dbReference>
<accession>A0A493T710</accession>
<dbReference type="Ensembl" id="ENSAPLT00000039775.1">
    <property type="protein sequence ID" value="ENSAPLP00000021687.1"/>
    <property type="gene ID" value="ENSAPLG00000024833.1"/>
</dbReference>
<dbReference type="SUPFAM" id="SSF48371">
    <property type="entry name" value="ARM repeat"/>
    <property type="match status" value="1"/>
</dbReference>
<protein>
    <submittedName>
        <fullName evidence="1">Armadillo repeat containing 12</fullName>
    </submittedName>
</protein>
<keyword evidence="2" id="KW-1185">Reference proteome</keyword>
<reference evidence="1" key="3">
    <citation type="submission" date="2025-09" db="UniProtKB">
        <authorList>
            <consortium name="Ensembl"/>
        </authorList>
    </citation>
    <scope>IDENTIFICATION</scope>
</reference>
<dbReference type="InterPro" id="IPR042834">
    <property type="entry name" value="Armc12"/>
</dbReference>
<dbReference type="InterPro" id="IPR016024">
    <property type="entry name" value="ARM-type_fold"/>
</dbReference>
<reference evidence="1" key="2">
    <citation type="submission" date="2025-08" db="UniProtKB">
        <authorList>
            <consortium name="Ensembl"/>
        </authorList>
    </citation>
    <scope>IDENTIFICATION</scope>
</reference>
<dbReference type="PANTHER" id="PTHR47144">
    <property type="entry name" value="ARMADILLO REPEAT-CONTAINING PROTEIN 12"/>
    <property type="match status" value="1"/>
</dbReference>
<organism evidence="1 2">
    <name type="scientific">Anas platyrhynchos platyrhynchos</name>
    <name type="common">Northern mallard</name>
    <dbReference type="NCBI Taxonomy" id="8840"/>
    <lineage>
        <taxon>Eukaryota</taxon>
        <taxon>Metazoa</taxon>
        <taxon>Chordata</taxon>
        <taxon>Craniata</taxon>
        <taxon>Vertebrata</taxon>
        <taxon>Euteleostomi</taxon>
        <taxon>Archelosauria</taxon>
        <taxon>Archosauria</taxon>
        <taxon>Dinosauria</taxon>
        <taxon>Saurischia</taxon>
        <taxon>Theropoda</taxon>
        <taxon>Coelurosauria</taxon>
        <taxon>Aves</taxon>
        <taxon>Neognathae</taxon>
        <taxon>Galloanserae</taxon>
        <taxon>Anseriformes</taxon>
        <taxon>Anatidae</taxon>
        <taxon>Anatinae</taxon>
        <taxon>Anas</taxon>
    </lineage>
</organism>
<gene>
    <name evidence="1" type="primary">ARMC12</name>
</gene>
<proteinExistence type="predicted"/>
<dbReference type="Proteomes" id="UP000016666">
    <property type="component" value="Chromosome 27"/>
</dbReference>
<dbReference type="GO" id="GO:0030307">
    <property type="term" value="P:positive regulation of cell growth"/>
    <property type="evidence" value="ECO:0007669"/>
    <property type="project" value="Ensembl"/>
</dbReference>
<dbReference type="GO" id="GO:0005634">
    <property type="term" value="C:nucleus"/>
    <property type="evidence" value="ECO:0007669"/>
    <property type="project" value="Ensembl"/>
</dbReference>
<dbReference type="STRING" id="8840.ENSAPLP00000021687"/>
<sequence length="311" mass="34329">MAACWGTWTGRHVLSVATGAGAIYLLYKTVADGLSSAHDSTECYRLESPDHREGGWERTTGVFPPTPPCLSFPSCGTPEHIELVASCLDDHNRDTKIQALNTLRAFVTRSLIITLRSWIWSPAPGTWGCIWRRCSCSTRCPYAAPRARWGPPCTVPTLPASSPVFLQLQVLRLLVTLSRMEELLPDILNCQVRPEILSLLNNSQPEKLLSELLLLLEVLHEGCSQPRRPSKSPKSNSCSLYEVLFGENSDLADRLMVMFVHPDQTVQVQACKLVMKLQLHRLDGEVAAALSRHRAGSAALNHILPSVKSAS</sequence>
<dbReference type="OMA" id="XVHSNFL"/>